<proteinExistence type="predicted"/>
<name>A0A9W7CTJ2_9STRA</name>
<feature type="compositionally biased region" description="Basic and acidic residues" evidence="1">
    <location>
        <begin position="520"/>
        <end position="533"/>
    </location>
</feature>
<organism evidence="2 3">
    <name type="scientific">Phytophthora fragariaefolia</name>
    <dbReference type="NCBI Taxonomy" id="1490495"/>
    <lineage>
        <taxon>Eukaryota</taxon>
        <taxon>Sar</taxon>
        <taxon>Stramenopiles</taxon>
        <taxon>Oomycota</taxon>
        <taxon>Peronosporomycetes</taxon>
        <taxon>Peronosporales</taxon>
        <taxon>Peronosporaceae</taxon>
        <taxon>Phytophthora</taxon>
    </lineage>
</organism>
<protein>
    <submittedName>
        <fullName evidence="2">Unnamed protein product</fullName>
    </submittedName>
</protein>
<feature type="compositionally biased region" description="Basic and acidic residues" evidence="1">
    <location>
        <begin position="428"/>
        <end position="438"/>
    </location>
</feature>
<feature type="region of interest" description="Disordered" evidence="1">
    <location>
        <begin position="287"/>
        <end position="319"/>
    </location>
</feature>
<dbReference type="Proteomes" id="UP001165121">
    <property type="component" value="Unassembled WGS sequence"/>
</dbReference>
<sequence>MITGNSNPNGEHDIDFRVFGGGSAREETESGALSNHNLEMNQEISDRRVRIPAVNPPMRQSTGNGNEKTTYDTPLVLPHQRNRFAQDYNRRQEQRKIWQENQRLQSTKATLNSKEWQKDDKWTQEFLKNQEKRRSALQQELRRAQVSPQAVLRTKPLKALHYHHLKRSLNPVESNKDLDILCSPTKTDVADVLSARHSSCRSSKGKAQLGNRVNSGTISQQASAANHRRIMELRRQKPPVPCSGEAFDFSSAGQSSPVIINSTATGEQTAYIPDNEIVSVRFTFSRGRRRGGTGDAKQTEPPSSLDTDESDQDMMSLSGAFSPGVELETALNAEAARNMKPNSPTNSNLPKGFADAAVESPTIESDTRPTTVENYSHSSPENFIELHSGISEVEKDVVKDLHFEGRDGRVDAEKSSLIVSNEGTRATNTRDDYGKESCDMVELEQTEHADPEDTEHELTNDDSDRKNGSPKGEIDGGSVSLAEEGQNQRTRSDEEDEAYDGDNFDDDGPPSARSAVDQHQVTDSHEISDNRSEFEEEPGDNTSVIIDPTAPTNNQNEDNDEDEYSHDEFVD</sequence>
<feature type="region of interest" description="Disordered" evidence="1">
    <location>
        <begin position="54"/>
        <end position="73"/>
    </location>
</feature>
<dbReference type="AlphaFoldDB" id="A0A9W7CTJ2"/>
<gene>
    <name evidence="2" type="ORF">Pfra01_001085500</name>
</gene>
<reference evidence="2" key="1">
    <citation type="submission" date="2023-04" db="EMBL/GenBank/DDBJ databases">
        <title>Phytophthora fragariaefolia NBRC 109709.</title>
        <authorList>
            <person name="Ichikawa N."/>
            <person name="Sato H."/>
            <person name="Tonouchi N."/>
        </authorList>
    </citation>
    <scope>NUCLEOTIDE SEQUENCE</scope>
    <source>
        <strain evidence="2">NBRC 109709</strain>
    </source>
</reference>
<evidence type="ECO:0000313" key="2">
    <source>
        <dbReference type="EMBL" id="GMF38089.1"/>
    </source>
</evidence>
<keyword evidence="3" id="KW-1185">Reference proteome</keyword>
<comment type="caution">
    <text evidence="2">The sequence shown here is derived from an EMBL/GenBank/DDBJ whole genome shotgun (WGS) entry which is preliminary data.</text>
</comment>
<feature type="compositionally biased region" description="Acidic residues" evidence="1">
    <location>
        <begin position="493"/>
        <end position="508"/>
    </location>
</feature>
<dbReference type="OrthoDB" id="127924at2759"/>
<dbReference type="EMBL" id="BSXT01001073">
    <property type="protein sequence ID" value="GMF38089.1"/>
    <property type="molecule type" value="Genomic_DNA"/>
</dbReference>
<feature type="compositionally biased region" description="Polar residues" evidence="1">
    <location>
        <begin position="58"/>
        <end position="72"/>
    </location>
</feature>
<evidence type="ECO:0000313" key="3">
    <source>
        <dbReference type="Proteomes" id="UP001165121"/>
    </source>
</evidence>
<feature type="compositionally biased region" description="Basic and acidic residues" evidence="1">
    <location>
        <begin position="445"/>
        <end position="467"/>
    </location>
</feature>
<accession>A0A9W7CTJ2</accession>
<feature type="compositionally biased region" description="Basic and acidic residues" evidence="1">
    <location>
        <begin position="404"/>
        <end position="414"/>
    </location>
</feature>
<feature type="compositionally biased region" description="Polar residues" evidence="1">
    <location>
        <begin position="417"/>
        <end position="427"/>
    </location>
</feature>
<feature type="region of interest" description="Disordered" evidence="1">
    <location>
        <begin position="404"/>
        <end position="571"/>
    </location>
</feature>
<evidence type="ECO:0000256" key="1">
    <source>
        <dbReference type="SAM" id="MobiDB-lite"/>
    </source>
</evidence>